<accession>A0NIB0</accession>
<dbReference type="AlphaFoldDB" id="A0NIB0"/>
<evidence type="ECO:0000313" key="3">
    <source>
        <dbReference type="Proteomes" id="UP000003346"/>
    </source>
</evidence>
<organism evidence="2 3">
    <name type="scientific">Oenococcus oeni ATCC BAA-1163</name>
    <dbReference type="NCBI Taxonomy" id="379360"/>
    <lineage>
        <taxon>Bacteria</taxon>
        <taxon>Bacillati</taxon>
        <taxon>Bacillota</taxon>
        <taxon>Bacilli</taxon>
        <taxon>Lactobacillales</taxon>
        <taxon>Lactobacillaceae</taxon>
        <taxon>Oenococcus</taxon>
    </lineage>
</organism>
<sequence length="83" mass="9966">MPVLILVVRFRQLPKKLLISYIKKVFRRLMLKVWAKMIGFCLIMAMWWSICLQRKNVIITNLNICGVKQRRLIFLTGLLRNFD</sequence>
<name>A0NIB0_OENOE</name>
<dbReference type="HOGENOM" id="CLU_2539257_0_0_9"/>
<keyword evidence="1" id="KW-0812">Transmembrane</keyword>
<protein>
    <submittedName>
        <fullName evidence="2">Uncharacterized protein</fullName>
    </submittedName>
</protein>
<keyword evidence="1" id="KW-0472">Membrane</keyword>
<dbReference type="Proteomes" id="UP000003346">
    <property type="component" value="Unassembled WGS sequence"/>
</dbReference>
<dbReference type="EMBL" id="AAUV01000042">
    <property type="protein sequence ID" value="EAV39746.1"/>
    <property type="molecule type" value="Genomic_DNA"/>
</dbReference>
<gene>
    <name evidence="2" type="ORF">OENOO_47003</name>
</gene>
<proteinExistence type="predicted"/>
<keyword evidence="1" id="KW-1133">Transmembrane helix</keyword>
<reference evidence="2 3" key="1">
    <citation type="submission" date="2006-11" db="EMBL/GenBank/DDBJ databases">
        <authorList>
            <consortium name="Laboratoire de Microbiologie (Universite Bourgogne)"/>
            <consortium name="GENOME Express"/>
            <consortium name="UMR Oenologie Ampelologie (Universite Bordeaux 2)"/>
            <person name="Guzzo J."/>
        </authorList>
    </citation>
    <scope>NUCLEOTIDE SEQUENCE [LARGE SCALE GENOMIC DNA]</scope>
    <source>
        <strain evidence="2 3">ATCC BAA-1163</strain>
    </source>
</reference>
<evidence type="ECO:0000313" key="2">
    <source>
        <dbReference type="EMBL" id="EAV39746.1"/>
    </source>
</evidence>
<feature type="transmembrane region" description="Helical" evidence="1">
    <location>
        <begin position="33"/>
        <end position="50"/>
    </location>
</feature>
<comment type="caution">
    <text evidence="2">The sequence shown here is derived from an EMBL/GenBank/DDBJ whole genome shotgun (WGS) entry which is preliminary data.</text>
</comment>
<evidence type="ECO:0000256" key="1">
    <source>
        <dbReference type="SAM" id="Phobius"/>
    </source>
</evidence>